<gene>
    <name evidence="1" type="ORF">LPJ53_005761</name>
</gene>
<keyword evidence="2" id="KW-1185">Reference proteome</keyword>
<sequence length="75" mass="8382">MLIVVEVCLDKMYQLKKETDVPGNVADFEKELQLKQHLAALLAKESPISSQTEMNVALWKSQPYVYSIVAPSASD</sequence>
<proteinExistence type="predicted"/>
<dbReference type="AlphaFoldDB" id="A0A9W8CPG1"/>
<protein>
    <submittedName>
        <fullName evidence="1">Uncharacterized protein</fullName>
    </submittedName>
</protein>
<evidence type="ECO:0000313" key="2">
    <source>
        <dbReference type="Proteomes" id="UP001149813"/>
    </source>
</evidence>
<reference evidence="1" key="1">
    <citation type="submission" date="2022-07" db="EMBL/GenBank/DDBJ databases">
        <title>Phylogenomic reconstructions and comparative analyses of Kickxellomycotina fungi.</title>
        <authorList>
            <person name="Reynolds N.K."/>
            <person name="Stajich J.E."/>
            <person name="Barry K."/>
            <person name="Grigoriev I.V."/>
            <person name="Crous P."/>
            <person name="Smith M.E."/>
        </authorList>
    </citation>
    <scope>NUCLEOTIDE SEQUENCE</scope>
    <source>
        <strain evidence="1">NBRC 32514</strain>
    </source>
</reference>
<dbReference type="Proteomes" id="UP001149813">
    <property type="component" value="Unassembled WGS sequence"/>
</dbReference>
<evidence type="ECO:0000313" key="1">
    <source>
        <dbReference type="EMBL" id="KAJ1719486.1"/>
    </source>
</evidence>
<dbReference type="EMBL" id="JANBOJ010000391">
    <property type="protein sequence ID" value="KAJ1719486.1"/>
    <property type="molecule type" value="Genomic_DNA"/>
</dbReference>
<name>A0A9W8CPG1_9FUNG</name>
<comment type="caution">
    <text evidence="1">The sequence shown here is derived from an EMBL/GenBank/DDBJ whole genome shotgun (WGS) entry which is preliminary data.</text>
</comment>
<accession>A0A9W8CPG1</accession>
<organism evidence="1 2">
    <name type="scientific">Coemansia erecta</name>
    <dbReference type="NCBI Taxonomy" id="147472"/>
    <lineage>
        <taxon>Eukaryota</taxon>
        <taxon>Fungi</taxon>
        <taxon>Fungi incertae sedis</taxon>
        <taxon>Zoopagomycota</taxon>
        <taxon>Kickxellomycotina</taxon>
        <taxon>Kickxellomycetes</taxon>
        <taxon>Kickxellales</taxon>
        <taxon>Kickxellaceae</taxon>
        <taxon>Coemansia</taxon>
    </lineage>
</organism>